<keyword evidence="5" id="KW-1185">Reference proteome</keyword>
<gene>
    <name evidence="1" type="ORF">RZN69_17255</name>
    <name evidence="2" type="ORF">RZN69_17500</name>
    <name evidence="3" type="ORF">RZN69_17745</name>
    <name evidence="4" type="ORF">RZN69_17990</name>
</gene>
<dbReference type="Proteomes" id="UP001304300">
    <property type="component" value="Chromosome"/>
</dbReference>
<evidence type="ECO:0000313" key="2">
    <source>
        <dbReference type="EMBL" id="WOO40418.1"/>
    </source>
</evidence>
<dbReference type="AlphaFoldDB" id="A0AAQ3QSP1"/>
<dbReference type="RefSeq" id="WP_317832583.1">
    <property type="nucleotide sequence ID" value="NZ_CP136920.1"/>
</dbReference>
<evidence type="ECO:0000313" key="1">
    <source>
        <dbReference type="EMBL" id="WOO40369.1"/>
    </source>
</evidence>
<dbReference type="KEGG" id="puo:RZN69_17990"/>
<reference evidence="4 5" key="1">
    <citation type="submission" date="2023-10" db="EMBL/GenBank/DDBJ databases">
        <title>Rubellicoccus peritrichatus gen. nov., sp. nov., isolated from an algae of coral reef tank.</title>
        <authorList>
            <person name="Luo J."/>
        </authorList>
    </citation>
    <scope>NUCLEOTIDE SEQUENCE [LARGE SCALE GENOMIC DNA]</scope>
    <source>
        <strain evidence="4 5">CR14</strain>
    </source>
</reference>
<protein>
    <submittedName>
        <fullName evidence="4">Uncharacterized protein</fullName>
    </submittedName>
</protein>
<accession>A0AAQ3QSP1</accession>
<evidence type="ECO:0000313" key="3">
    <source>
        <dbReference type="EMBL" id="WOO40467.1"/>
    </source>
</evidence>
<dbReference type="KEGG" id="puo:RZN69_17500"/>
<dbReference type="EMBL" id="CP136920">
    <property type="protein sequence ID" value="WOO40369.1"/>
    <property type="molecule type" value="Genomic_DNA"/>
</dbReference>
<organism evidence="4 5">
    <name type="scientific">Rubellicoccus peritrichatus</name>
    <dbReference type="NCBI Taxonomy" id="3080537"/>
    <lineage>
        <taxon>Bacteria</taxon>
        <taxon>Pseudomonadati</taxon>
        <taxon>Verrucomicrobiota</taxon>
        <taxon>Opitutia</taxon>
        <taxon>Puniceicoccales</taxon>
        <taxon>Cerasicoccaceae</taxon>
        <taxon>Rubellicoccus</taxon>
    </lineage>
</organism>
<dbReference type="EMBL" id="CP136920">
    <property type="protein sequence ID" value="WOO40516.1"/>
    <property type="molecule type" value="Genomic_DNA"/>
</dbReference>
<dbReference type="PROSITE" id="PS51257">
    <property type="entry name" value="PROKAR_LIPOPROTEIN"/>
    <property type="match status" value="1"/>
</dbReference>
<evidence type="ECO:0000313" key="5">
    <source>
        <dbReference type="Proteomes" id="UP001304300"/>
    </source>
</evidence>
<proteinExistence type="predicted"/>
<evidence type="ECO:0000313" key="4">
    <source>
        <dbReference type="EMBL" id="WOO40516.1"/>
    </source>
</evidence>
<dbReference type="KEGG" id="puo:RZN69_17745"/>
<sequence>MKTLILITLLVTLVGCASQERTSADTPSGVIHVSDKGDIDKQRESLYLEIQSR</sequence>
<dbReference type="EMBL" id="CP136920">
    <property type="protein sequence ID" value="WOO40418.1"/>
    <property type="molecule type" value="Genomic_DNA"/>
</dbReference>
<dbReference type="KEGG" id="puo:RZN69_17255"/>
<dbReference type="EMBL" id="CP136920">
    <property type="protein sequence ID" value="WOO40467.1"/>
    <property type="molecule type" value="Genomic_DNA"/>
</dbReference>
<name>A0AAQ3QSP1_9BACT</name>